<dbReference type="eggNOG" id="COG3619">
    <property type="taxonomic scope" value="Bacteria"/>
</dbReference>
<keyword evidence="3" id="KW-1185">Reference proteome</keyword>
<dbReference type="Proteomes" id="UP000051236">
    <property type="component" value="Unassembled WGS sequence"/>
</dbReference>
<dbReference type="STRING" id="1423734.FC83_GL001393"/>
<feature type="transmembrane region" description="Helical" evidence="1">
    <location>
        <begin position="12"/>
        <end position="35"/>
    </location>
</feature>
<dbReference type="PATRIC" id="fig|1423734.3.peg.1408"/>
<dbReference type="PANTHER" id="PTHR37314">
    <property type="entry name" value="SLR0142 PROTEIN"/>
    <property type="match status" value="1"/>
</dbReference>
<dbReference type="RefSeq" id="WP_057002937.1">
    <property type="nucleotide sequence ID" value="NZ_AZGA01000087.1"/>
</dbReference>
<dbReference type="InterPro" id="IPR010699">
    <property type="entry name" value="DUF1275"/>
</dbReference>
<feature type="transmembrane region" description="Helical" evidence="1">
    <location>
        <begin position="201"/>
        <end position="220"/>
    </location>
</feature>
<dbReference type="EMBL" id="AZGA01000087">
    <property type="protein sequence ID" value="KRM30835.1"/>
    <property type="molecule type" value="Genomic_DNA"/>
</dbReference>
<evidence type="ECO:0000313" key="2">
    <source>
        <dbReference type="EMBL" id="KRM30835.1"/>
    </source>
</evidence>
<gene>
    <name evidence="2" type="ORF">FC83_GL001393</name>
</gene>
<evidence type="ECO:0000313" key="3">
    <source>
        <dbReference type="Proteomes" id="UP000051236"/>
    </source>
</evidence>
<keyword evidence="1" id="KW-0812">Transmembrane</keyword>
<keyword evidence="1" id="KW-1133">Transmembrane helix</keyword>
<evidence type="ECO:0008006" key="4">
    <source>
        <dbReference type="Google" id="ProtNLM"/>
    </source>
</evidence>
<protein>
    <recommendedName>
        <fullName evidence="4">DUF1275 domain-containing protein</fullName>
    </recommendedName>
</protein>
<keyword evidence="1" id="KW-0472">Membrane</keyword>
<proteinExistence type="predicted"/>
<accession>A0A0R1XVL4</accession>
<sequence>MATTDTRQPIYETLLIGILLAAVGGYMDAFTYMSYGEVFSSLQSGNVILLGINLASGHFAATWRYFIPILFFAFGAGFANLIEQFYVKKDLFIWQQINLLIELLGIALIGLIDRNIPQLFVTSSLSFFAAFQVHTYRRLNGHPFSTTMTTGNVKSIGSALFGLLFTKGSKKANRILFTDSLLIVIGFGLGAFTATLLRDSWHAQTILGAAFILLIVFMLTQYDLRRHPENY</sequence>
<feature type="transmembrane region" description="Helical" evidence="1">
    <location>
        <begin position="63"/>
        <end position="82"/>
    </location>
</feature>
<feature type="transmembrane region" description="Helical" evidence="1">
    <location>
        <begin position="175"/>
        <end position="195"/>
    </location>
</feature>
<organism evidence="2 3">
    <name type="scientific">Agrilactobacillus composti DSM 18527 = JCM 14202</name>
    <dbReference type="NCBI Taxonomy" id="1423734"/>
    <lineage>
        <taxon>Bacteria</taxon>
        <taxon>Bacillati</taxon>
        <taxon>Bacillota</taxon>
        <taxon>Bacilli</taxon>
        <taxon>Lactobacillales</taxon>
        <taxon>Lactobacillaceae</taxon>
        <taxon>Agrilactobacillus</taxon>
    </lineage>
</organism>
<evidence type="ECO:0000256" key="1">
    <source>
        <dbReference type="SAM" id="Phobius"/>
    </source>
</evidence>
<comment type="caution">
    <text evidence="2">The sequence shown here is derived from an EMBL/GenBank/DDBJ whole genome shotgun (WGS) entry which is preliminary data.</text>
</comment>
<reference evidence="2 3" key="1">
    <citation type="journal article" date="2015" name="Genome Announc.">
        <title>Expanding the biotechnology potential of lactobacilli through comparative genomics of 213 strains and associated genera.</title>
        <authorList>
            <person name="Sun Z."/>
            <person name="Harris H.M."/>
            <person name="McCann A."/>
            <person name="Guo C."/>
            <person name="Argimon S."/>
            <person name="Zhang W."/>
            <person name="Yang X."/>
            <person name="Jeffery I.B."/>
            <person name="Cooney J.C."/>
            <person name="Kagawa T.F."/>
            <person name="Liu W."/>
            <person name="Song Y."/>
            <person name="Salvetti E."/>
            <person name="Wrobel A."/>
            <person name="Rasinkangas P."/>
            <person name="Parkhill J."/>
            <person name="Rea M.C."/>
            <person name="O'Sullivan O."/>
            <person name="Ritari J."/>
            <person name="Douillard F.P."/>
            <person name="Paul Ross R."/>
            <person name="Yang R."/>
            <person name="Briner A.E."/>
            <person name="Felis G.E."/>
            <person name="de Vos W.M."/>
            <person name="Barrangou R."/>
            <person name="Klaenhammer T.R."/>
            <person name="Caufield P.W."/>
            <person name="Cui Y."/>
            <person name="Zhang H."/>
            <person name="O'Toole P.W."/>
        </authorList>
    </citation>
    <scope>NUCLEOTIDE SEQUENCE [LARGE SCALE GENOMIC DNA]</scope>
    <source>
        <strain evidence="2 3">DSM 18527</strain>
    </source>
</reference>
<dbReference type="Pfam" id="PF06912">
    <property type="entry name" value="DUF1275"/>
    <property type="match status" value="1"/>
</dbReference>
<name>A0A0R1XVL4_9LACO</name>
<dbReference type="PANTHER" id="PTHR37314:SF4">
    <property type="entry name" value="UPF0700 TRANSMEMBRANE PROTEIN YOAK"/>
    <property type="match status" value="1"/>
</dbReference>
<dbReference type="AlphaFoldDB" id="A0A0R1XVL4"/>